<sequence length="345" mass="39489">MKNLCYLSLILLLTFFNSCEDEPINKADPSKVIQVDSELYNLIERAAGNDFENEITCIDFNYPFTLVIYYENMDVFGYQVINSDIQFSEFLGTLEVGKSISLSYPISSVLDNGQPYVINNNDELKEAIDKCLKADTITTCNNILTETSCIWKVSHLDGPNVEYDGSYFEVSNFGNAGLYFQDHSFGGTWVTYFIEDELHLNIFLTGDESISNDWNFDWKVVSFDEAQMEIANGVDSYRFIKDCYEPCRKFLFEECETEPGSQSAVFDLESYFDCFFPFTGISDPSTVSWSYYETYEDMLAGTSPITNLMYENSVNPQIIYIRFDDINTGNPLVYVPIILKAISCY</sequence>
<accession>A0A5C6YZH1</accession>
<evidence type="ECO:0000313" key="1">
    <source>
        <dbReference type="EMBL" id="TXD73129.1"/>
    </source>
</evidence>
<dbReference type="RefSeq" id="WP_111844496.1">
    <property type="nucleotide sequence ID" value="NZ_UEGI01000007.1"/>
</dbReference>
<dbReference type="OrthoDB" id="832379at2"/>
<dbReference type="Proteomes" id="UP000321497">
    <property type="component" value="Unassembled WGS sequence"/>
</dbReference>
<proteinExistence type="predicted"/>
<evidence type="ECO:0000313" key="2">
    <source>
        <dbReference type="Proteomes" id="UP000321497"/>
    </source>
</evidence>
<organism evidence="1 2">
    <name type="scientific">Aequorivita antarctica</name>
    <dbReference type="NCBI Taxonomy" id="153266"/>
    <lineage>
        <taxon>Bacteria</taxon>
        <taxon>Pseudomonadati</taxon>
        <taxon>Bacteroidota</taxon>
        <taxon>Flavobacteriia</taxon>
        <taxon>Flavobacteriales</taxon>
        <taxon>Flavobacteriaceae</taxon>
        <taxon>Aequorivita</taxon>
    </lineage>
</organism>
<keyword evidence="2" id="KW-1185">Reference proteome</keyword>
<protein>
    <submittedName>
        <fullName evidence="1">Uncharacterized protein</fullName>
    </submittedName>
</protein>
<reference evidence="1 2" key="1">
    <citation type="submission" date="2019-08" db="EMBL/GenBank/DDBJ databases">
        <title>Genome of Aequorivita antarctica SW49 (type strain).</title>
        <authorList>
            <person name="Bowman J.P."/>
        </authorList>
    </citation>
    <scope>NUCLEOTIDE SEQUENCE [LARGE SCALE GENOMIC DNA]</scope>
    <source>
        <strain evidence="1 2">SW49</strain>
    </source>
</reference>
<name>A0A5C6YZH1_9FLAO</name>
<dbReference type="AlphaFoldDB" id="A0A5C6YZH1"/>
<dbReference type="EMBL" id="VORT01000005">
    <property type="protein sequence ID" value="TXD73129.1"/>
    <property type="molecule type" value="Genomic_DNA"/>
</dbReference>
<comment type="caution">
    <text evidence="1">The sequence shown here is derived from an EMBL/GenBank/DDBJ whole genome shotgun (WGS) entry which is preliminary data.</text>
</comment>
<gene>
    <name evidence="1" type="ORF">ESU54_08295</name>
</gene>